<proteinExistence type="predicted"/>
<dbReference type="AlphaFoldDB" id="B9TDC4"/>
<feature type="non-terminal residue" evidence="1">
    <location>
        <position position="65"/>
    </location>
</feature>
<organism evidence="1 2">
    <name type="scientific">Ricinus communis</name>
    <name type="common">Castor bean</name>
    <dbReference type="NCBI Taxonomy" id="3988"/>
    <lineage>
        <taxon>Eukaryota</taxon>
        <taxon>Viridiplantae</taxon>
        <taxon>Streptophyta</taxon>
        <taxon>Embryophyta</taxon>
        <taxon>Tracheophyta</taxon>
        <taxon>Spermatophyta</taxon>
        <taxon>Magnoliopsida</taxon>
        <taxon>eudicotyledons</taxon>
        <taxon>Gunneridae</taxon>
        <taxon>Pentapetalae</taxon>
        <taxon>rosids</taxon>
        <taxon>fabids</taxon>
        <taxon>Malpighiales</taxon>
        <taxon>Euphorbiaceae</taxon>
        <taxon>Acalyphoideae</taxon>
        <taxon>Acalypheae</taxon>
        <taxon>Ricinus</taxon>
    </lineage>
</organism>
<gene>
    <name evidence="1" type="ORF">RCOM_1841780</name>
</gene>
<dbReference type="Gene3D" id="3.30.559.10">
    <property type="entry name" value="Chloramphenicol acetyltransferase-like domain"/>
    <property type="match status" value="1"/>
</dbReference>
<dbReference type="EMBL" id="EQ978106">
    <property type="protein sequence ID" value="EEF26140.1"/>
    <property type="molecule type" value="Genomic_DNA"/>
</dbReference>
<evidence type="ECO:0000313" key="1">
    <source>
        <dbReference type="EMBL" id="EEF26140.1"/>
    </source>
</evidence>
<dbReference type="InParanoid" id="B9TDC4"/>
<reference evidence="2" key="1">
    <citation type="journal article" date="2010" name="Nat. Biotechnol.">
        <title>Draft genome sequence of the oilseed species Ricinus communis.</title>
        <authorList>
            <person name="Chan A.P."/>
            <person name="Crabtree J."/>
            <person name="Zhao Q."/>
            <person name="Lorenzi H."/>
            <person name="Orvis J."/>
            <person name="Puiu D."/>
            <person name="Melake-Berhan A."/>
            <person name="Jones K.M."/>
            <person name="Redman J."/>
            <person name="Chen G."/>
            <person name="Cahoon E.B."/>
            <person name="Gedil M."/>
            <person name="Stanke M."/>
            <person name="Haas B.J."/>
            <person name="Wortman J.R."/>
            <person name="Fraser-Liggett C.M."/>
            <person name="Ravel J."/>
            <person name="Rabinowicz P.D."/>
        </authorList>
    </citation>
    <scope>NUCLEOTIDE SEQUENCE [LARGE SCALE GENOMIC DNA]</scope>
    <source>
        <strain evidence="2">cv. Hale</strain>
    </source>
</reference>
<keyword evidence="2" id="KW-1185">Reference proteome</keyword>
<dbReference type="Proteomes" id="UP000008311">
    <property type="component" value="Unassembled WGS sequence"/>
</dbReference>
<protein>
    <submittedName>
        <fullName evidence="1">Uncharacterized protein</fullName>
    </submittedName>
</protein>
<name>B9TDC4_RICCO</name>
<dbReference type="InterPro" id="IPR023213">
    <property type="entry name" value="CAT-like_dom_sf"/>
</dbReference>
<accession>B9TDC4</accession>
<sequence>MNPPTSSIRFQVHRREPELIVPAKPTPYEFKPLSDIDDQEGLRFHIPVVQIYKHDPSMQGKDPVK</sequence>
<evidence type="ECO:0000313" key="2">
    <source>
        <dbReference type="Proteomes" id="UP000008311"/>
    </source>
</evidence>
<dbReference type="STRING" id="3988.B9TDC4"/>